<feature type="region of interest" description="Disordered" evidence="1">
    <location>
        <begin position="249"/>
        <end position="309"/>
    </location>
</feature>
<reference evidence="2" key="2">
    <citation type="submission" date="2023-05" db="EMBL/GenBank/DDBJ databases">
        <authorList>
            <consortium name="Lawrence Berkeley National Laboratory"/>
            <person name="Steindorff A."/>
            <person name="Hensen N."/>
            <person name="Bonometti L."/>
            <person name="Westerberg I."/>
            <person name="Brannstrom I.O."/>
            <person name="Guillou S."/>
            <person name="Cros-Aarteil S."/>
            <person name="Calhoun S."/>
            <person name="Haridas S."/>
            <person name="Kuo A."/>
            <person name="Mondo S."/>
            <person name="Pangilinan J."/>
            <person name="Riley R."/>
            <person name="Labutti K."/>
            <person name="Andreopoulos B."/>
            <person name="Lipzen A."/>
            <person name="Chen C."/>
            <person name="Yanf M."/>
            <person name="Daum C."/>
            <person name="Ng V."/>
            <person name="Clum A."/>
            <person name="Ohm R."/>
            <person name="Martin F."/>
            <person name="Silar P."/>
            <person name="Natvig D."/>
            <person name="Lalanne C."/>
            <person name="Gautier V."/>
            <person name="Ament-Velasquez S.L."/>
            <person name="Kruys A."/>
            <person name="Hutchinson M.I."/>
            <person name="Powell A.J."/>
            <person name="Barry K."/>
            <person name="Miller A.N."/>
            <person name="Grigoriev I.V."/>
            <person name="Debuchy R."/>
            <person name="Gladieux P."/>
            <person name="Thoren M.H."/>
            <person name="Johannesson H."/>
        </authorList>
    </citation>
    <scope>NUCLEOTIDE SEQUENCE</scope>
    <source>
        <strain evidence="2">CBS 359.72</strain>
    </source>
</reference>
<sequence length="309" mass="34733">MTRDASKRSGHLAARPAQTQAKKQPHHPNQKSHTTRTQTRRRVERGPGGQPVQVVAETEEHVVKKTVWTRVLTGATKAAAPTWKKTGKAVKSVVPHSNKSGKDSMGFNLSYYRKTFFLLDKQAQFDLYQAGLAPKLTAWEASKFKNSSRRVCRKYKKQAVMYAAHQSPDGYAAPPMDLVVEAKAAKLRARAFAEAKKKEKMEKKKKKQQKKGKEAAVNQNNDDDSDALPAHPTPAHFTKMHKVQIKIRPSSTSTAGVQRHRQQQLQLQQHQHHPQAQPHRLHPQAPTLRPNNDRVNQSHGQGQRQAVPA</sequence>
<feature type="region of interest" description="Disordered" evidence="1">
    <location>
        <begin position="195"/>
        <end position="234"/>
    </location>
</feature>
<evidence type="ECO:0000313" key="2">
    <source>
        <dbReference type="EMBL" id="KAK4247065.1"/>
    </source>
</evidence>
<dbReference type="AlphaFoldDB" id="A0AAN7CRN8"/>
<name>A0AAN7CRN8_9PEZI</name>
<keyword evidence="3" id="KW-1185">Reference proteome</keyword>
<feature type="compositionally biased region" description="Basic residues" evidence="1">
    <location>
        <begin position="23"/>
        <end position="43"/>
    </location>
</feature>
<evidence type="ECO:0000313" key="3">
    <source>
        <dbReference type="Proteomes" id="UP001303647"/>
    </source>
</evidence>
<comment type="caution">
    <text evidence="2">The sequence shown here is derived from an EMBL/GenBank/DDBJ whole genome shotgun (WGS) entry which is preliminary data.</text>
</comment>
<reference evidence="2" key="1">
    <citation type="journal article" date="2023" name="Mol. Phylogenet. Evol.">
        <title>Genome-scale phylogeny and comparative genomics of the fungal order Sordariales.</title>
        <authorList>
            <person name="Hensen N."/>
            <person name="Bonometti L."/>
            <person name="Westerberg I."/>
            <person name="Brannstrom I.O."/>
            <person name="Guillou S."/>
            <person name="Cros-Aarteil S."/>
            <person name="Calhoun S."/>
            <person name="Haridas S."/>
            <person name="Kuo A."/>
            <person name="Mondo S."/>
            <person name="Pangilinan J."/>
            <person name="Riley R."/>
            <person name="LaButti K."/>
            <person name="Andreopoulos B."/>
            <person name="Lipzen A."/>
            <person name="Chen C."/>
            <person name="Yan M."/>
            <person name="Daum C."/>
            <person name="Ng V."/>
            <person name="Clum A."/>
            <person name="Steindorff A."/>
            <person name="Ohm R.A."/>
            <person name="Martin F."/>
            <person name="Silar P."/>
            <person name="Natvig D.O."/>
            <person name="Lalanne C."/>
            <person name="Gautier V."/>
            <person name="Ament-Velasquez S.L."/>
            <person name="Kruys A."/>
            <person name="Hutchinson M.I."/>
            <person name="Powell A.J."/>
            <person name="Barry K."/>
            <person name="Miller A.N."/>
            <person name="Grigoriev I.V."/>
            <person name="Debuchy R."/>
            <person name="Gladieux P."/>
            <person name="Hiltunen Thoren M."/>
            <person name="Johannesson H."/>
        </authorList>
    </citation>
    <scope>NUCLEOTIDE SEQUENCE</scope>
    <source>
        <strain evidence="2">CBS 359.72</strain>
    </source>
</reference>
<feature type="compositionally biased region" description="Low complexity" evidence="1">
    <location>
        <begin position="263"/>
        <end position="278"/>
    </location>
</feature>
<evidence type="ECO:0000256" key="1">
    <source>
        <dbReference type="SAM" id="MobiDB-lite"/>
    </source>
</evidence>
<dbReference type="Proteomes" id="UP001303647">
    <property type="component" value="Unassembled WGS sequence"/>
</dbReference>
<accession>A0AAN7CRN8</accession>
<proteinExistence type="predicted"/>
<gene>
    <name evidence="2" type="ORF">C7999DRAFT_14872</name>
</gene>
<organism evidence="2 3">
    <name type="scientific">Corynascus novoguineensis</name>
    <dbReference type="NCBI Taxonomy" id="1126955"/>
    <lineage>
        <taxon>Eukaryota</taxon>
        <taxon>Fungi</taxon>
        <taxon>Dikarya</taxon>
        <taxon>Ascomycota</taxon>
        <taxon>Pezizomycotina</taxon>
        <taxon>Sordariomycetes</taxon>
        <taxon>Sordariomycetidae</taxon>
        <taxon>Sordariales</taxon>
        <taxon>Chaetomiaceae</taxon>
        <taxon>Corynascus</taxon>
    </lineage>
</organism>
<feature type="compositionally biased region" description="Polar residues" evidence="1">
    <location>
        <begin position="289"/>
        <end position="309"/>
    </location>
</feature>
<dbReference type="EMBL" id="MU857661">
    <property type="protein sequence ID" value="KAK4247065.1"/>
    <property type="molecule type" value="Genomic_DNA"/>
</dbReference>
<feature type="region of interest" description="Disordered" evidence="1">
    <location>
        <begin position="1"/>
        <end position="56"/>
    </location>
</feature>
<protein>
    <submittedName>
        <fullName evidence="2">Uncharacterized protein</fullName>
    </submittedName>
</protein>